<evidence type="ECO:0000256" key="10">
    <source>
        <dbReference type="ARBA" id="ARBA00023163"/>
    </source>
</evidence>
<dbReference type="GO" id="GO:0003700">
    <property type="term" value="F:DNA-binding transcription factor activity"/>
    <property type="evidence" value="ECO:0007669"/>
    <property type="project" value="InterPro"/>
</dbReference>
<dbReference type="RefSeq" id="WP_094010522.1">
    <property type="nucleotide sequence ID" value="NZ_CP083803.1"/>
</dbReference>
<dbReference type="EMBL" id="FOEQ01000002">
    <property type="protein sequence ID" value="SEQ25350.1"/>
    <property type="molecule type" value="Genomic_DNA"/>
</dbReference>
<keyword evidence="4" id="KW-0963">Cytoplasm</keyword>
<evidence type="ECO:0000256" key="2">
    <source>
        <dbReference type="ARBA" id="ARBA00009437"/>
    </source>
</evidence>
<dbReference type="PROSITE" id="PS50931">
    <property type="entry name" value="HTH_LYSR"/>
    <property type="match status" value="1"/>
</dbReference>
<dbReference type="Gene3D" id="3.40.190.10">
    <property type="entry name" value="Periplasmic binding protein-like II"/>
    <property type="match status" value="1"/>
</dbReference>
<dbReference type="AlphaFoldDB" id="A0A1H9EHY0"/>
<reference evidence="13 15" key="1">
    <citation type="submission" date="2016-10" db="EMBL/GenBank/DDBJ databases">
        <authorList>
            <person name="de Groot N.N."/>
        </authorList>
    </citation>
    <scope>NUCLEOTIDE SEQUENCE [LARGE SCALE GENOMIC DNA]</scope>
    <source>
        <strain evidence="13 15">LMG 27941</strain>
    </source>
</reference>
<protein>
    <recommendedName>
        <fullName evidence="3">HTH-type transcriptional regulator MetR</fullName>
    </recommendedName>
</protein>
<keyword evidence="11" id="KW-0486">Methionine biosynthesis</keyword>
<keyword evidence="9" id="KW-0010">Activator</keyword>
<dbReference type="GO" id="GO:0000976">
    <property type="term" value="F:transcription cis-regulatory region binding"/>
    <property type="evidence" value="ECO:0007669"/>
    <property type="project" value="TreeGrafter"/>
</dbReference>
<evidence type="ECO:0000256" key="3">
    <source>
        <dbReference type="ARBA" id="ARBA00019365"/>
    </source>
</evidence>
<dbReference type="PANTHER" id="PTHR30126:SF25">
    <property type="entry name" value="HTH-TYPE TRANSCRIPTIONAL REGULATOR METR"/>
    <property type="match status" value="1"/>
</dbReference>
<dbReference type="EMBL" id="CP083803">
    <property type="protein sequence ID" value="UXZ44635.1"/>
    <property type="molecule type" value="Genomic_DNA"/>
</dbReference>
<evidence type="ECO:0000313" key="14">
    <source>
        <dbReference type="EMBL" id="UXZ44635.1"/>
    </source>
</evidence>
<evidence type="ECO:0000256" key="9">
    <source>
        <dbReference type="ARBA" id="ARBA00023159"/>
    </source>
</evidence>
<keyword evidence="6" id="KW-0028">Amino-acid biosynthesis</keyword>
<evidence type="ECO:0000256" key="5">
    <source>
        <dbReference type="ARBA" id="ARBA00022491"/>
    </source>
</evidence>
<dbReference type="PANTHER" id="PTHR30126">
    <property type="entry name" value="HTH-TYPE TRANSCRIPTIONAL REGULATOR"/>
    <property type="match status" value="1"/>
</dbReference>
<comment type="similarity">
    <text evidence="2">Belongs to the LysR transcriptional regulatory family.</text>
</comment>
<organism evidence="13 15">
    <name type="scientific">Pseudomonas soli</name>
    <dbReference type="NCBI Taxonomy" id="1306993"/>
    <lineage>
        <taxon>Bacteria</taxon>
        <taxon>Pseudomonadati</taxon>
        <taxon>Pseudomonadota</taxon>
        <taxon>Gammaproteobacteria</taxon>
        <taxon>Pseudomonadales</taxon>
        <taxon>Pseudomonadaceae</taxon>
        <taxon>Pseudomonas</taxon>
    </lineage>
</organism>
<dbReference type="InterPro" id="IPR036388">
    <property type="entry name" value="WH-like_DNA-bd_sf"/>
</dbReference>
<dbReference type="Proteomes" id="UP000199221">
    <property type="component" value="Unassembled WGS sequence"/>
</dbReference>
<dbReference type="GO" id="GO:0005737">
    <property type="term" value="C:cytoplasm"/>
    <property type="evidence" value="ECO:0007669"/>
    <property type="project" value="UniProtKB-SubCell"/>
</dbReference>
<dbReference type="InterPro" id="IPR000847">
    <property type="entry name" value="LysR_HTH_N"/>
</dbReference>
<dbReference type="PRINTS" id="PR00039">
    <property type="entry name" value="HTHLYSR"/>
</dbReference>
<comment type="subcellular location">
    <subcellularLocation>
        <location evidence="1">Cytoplasm</location>
    </subcellularLocation>
</comment>
<dbReference type="GO" id="GO:0009086">
    <property type="term" value="P:methionine biosynthetic process"/>
    <property type="evidence" value="ECO:0007669"/>
    <property type="project" value="UniProtKB-KW"/>
</dbReference>
<dbReference type="Proteomes" id="UP001209279">
    <property type="component" value="Chromosome"/>
</dbReference>
<dbReference type="InterPro" id="IPR037406">
    <property type="entry name" value="MetR_PBP2"/>
</dbReference>
<evidence type="ECO:0000256" key="7">
    <source>
        <dbReference type="ARBA" id="ARBA00023015"/>
    </source>
</evidence>
<evidence type="ECO:0000256" key="6">
    <source>
        <dbReference type="ARBA" id="ARBA00022605"/>
    </source>
</evidence>
<evidence type="ECO:0000256" key="4">
    <source>
        <dbReference type="ARBA" id="ARBA00022490"/>
    </source>
</evidence>
<dbReference type="FunFam" id="1.10.10.10:FF:000001">
    <property type="entry name" value="LysR family transcriptional regulator"/>
    <property type="match status" value="1"/>
</dbReference>
<reference evidence="14" key="2">
    <citation type="submission" date="2021-08" db="EMBL/GenBank/DDBJ databases">
        <authorList>
            <person name="Yaryura P.M."/>
            <person name="Bianco M.I."/>
            <person name="Morais C."/>
            <person name="Setubal J.C."/>
        </authorList>
    </citation>
    <scope>NUCLEOTIDE SEQUENCE</scope>
    <source>
        <strain evidence="14">AP1</strain>
    </source>
</reference>
<evidence type="ECO:0000256" key="8">
    <source>
        <dbReference type="ARBA" id="ARBA00023125"/>
    </source>
</evidence>
<dbReference type="InterPro" id="IPR036390">
    <property type="entry name" value="WH_DNA-bd_sf"/>
</dbReference>
<keyword evidence="5" id="KW-0678">Repressor</keyword>
<feature type="domain" description="HTH lysR-type" evidence="12">
    <location>
        <begin position="2"/>
        <end position="59"/>
    </location>
</feature>
<evidence type="ECO:0000256" key="1">
    <source>
        <dbReference type="ARBA" id="ARBA00004496"/>
    </source>
</evidence>
<evidence type="ECO:0000313" key="13">
    <source>
        <dbReference type="EMBL" id="SEQ25350.1"/>
    </source>
</evidence>
<accession>A0A1H9EHY0</accession>
<keyword evidence="10" id="KW-0804">Transcription</keyword>
<sequence>MIDLRHLRTIHALRETDSLYEAAERLHLTQSALSHQFRELEDRIGMPLFVRKSRPVRFTSAGLKLLELAEQVLPQIRATERDLGKLAGGTAGRLHIAIECHSCYQWLMPTVDEFRGAWPEVELDLASGFSFAPLPALERGDLDLVVTSDPMKLPGISYVPLFGYEALLAIDNHHALCVKPYLEPADLAGQTLITYPIERNRLDIFTRFLDPADIEPAQVRTSELTIMMMQLVASGRGVCCLPNWAVHEYSSRGYVTTKRLGEKGLQAKLYAAVRSDMLEVPYVSDFLLTAKDMSFATLEGVNAVSGIAT</sequence>
<name>A0A1H9EHY0_9PSED</name>
<evidence type="ECO:0000259" key="12">
    <source>
        <dbReference type="PROSITE" id="PS50931"/>
    </source>
</evidence>
<dbReference type="Pfam" id="PF00126">
    <property type="entry name" value="HTH_1"/>
    <property type="match status" value="1"/>
</dbReference>
<dbReference type="CDD" id="cd08441">
    <property type="entry name" value="PBP2_MetR"/>
    <property type="match status" value="1"/>
</dbReference>
<dbReference type="Pfam" id="PF03466">
    <property type="entry name" value="LysR_substrate"/>
    <property type="match status" value="1"/>
</dbReference>
<keyword evidence="8" id="KW-0238">DNA-binding</keyword>
<dbReference type="Gene3D" id="1.10.10.10">
    <property type="entry name" value="Winged helix-like DNA-binding domain superfamily/Winged helix DNA-binding domain"/>
    <property type="match status" value="1"/>
</dbReference>
<proteinExistence type="inferred from homology"/>
<keyword evidence="7" id="KW-0805">Transcription regulation</keyword>
<dbReference type="InterPro" id="IPR005119">
    <property type="entry name" value="LysR_subst-bd"/>
</dbReference>
<gene>
    <name evidence="14" type="ORF">K7K07_21590</name>
    <name evidence="13" type="ORF">SAMN05216230_102277</name>
</gene>
<dbReference type="SUPFAM" id="SSF46785">
    <property type="entry name" value="Winged helix' DNA-binding domain"/>
    <property type="match status" value="1"/>
</dbReference>
<dbReference type="SUPFAM" id="SSF53850">
    <property type="entry name" value="Periplasmic binding protein-like II"/>
    <property type="match status" value="1"/>
</dbReference>
<evidence type="ECO:0000313" key="15">
    <source>
        <dbReference type="Proteomes" id="UP000199221"/>
    </source>
</evidence>
<evidence type="ECO:0000256" key="11">
    <source>
        <dbReference type="ARBA" id="ARBA00023167"/>
    </source>
</evidence>